<feature type="transmembrane region" description="Helical" evidence="6">
    <location>
        <begin position="14"/>
        <end position="35"/>
    </location>
</feature>
<accession>A0A8J7Y3T4</accession>
<dbReference type="PANTHER" id="PTHR38459">
    <property type="entry name" value="PROPHAGE BACTOPRENOL-LINKED GLUCOSE TRANSLOCASE HOMOLOG"/>
    <property type="match status" value="1"/>
</dbReference>
<evidence type="ECO:0000313" key="9">
    <source>
        <dbReference type="Proteomes" id="UP000766550"/>
    </source>
</evidence>
<dbReference type="GO" id="GO:0005886">
    <property type="term" value="C:plasma membrane"/>
    <property type="evidence" value="ECO:0007669"/>
    <property type="project" value="TreeGrafter"/>
</dbReference>
<dbReference type="Proteomes" id="UP000766550">
    <property type="component" value="Unassembled WGS sequence"/>
</dbReference>
<feature type="transmembrane region" description="Helical" evidence="6">
    <location>
        <begin position="99"/>
        <end position="125"/>
    </location>
</feature>
<proteinExistence type="inferred from homology"/>
<feature type="domain" description="GtrA/DPMS transmembrane" evidence="7">
    <location>
        <begin position="16"/>
        <end position="135"/>
    </location>
</feature>
<comment type="subcellular location">
    <subcellularLocation>
        <location evidence="1">Membrane</location>
        <topology evidence="1">Multi-pass membrane protein</topology>
    </subcellularLocation>
</comment>
<comment type="caution">
    <text evidence="8">The sequence shown here is derived from an EMBL/GenBank/DDBJ whole genome shotgun (WGS) entry which is preliminary data.</text>
</comment>
<protein>
    <submittedName>
        <fullName evidence="8">GtrA family protein</fullName>
    </submittedName>
</protein>
<dbReference type="Pfam" id="PF04138">
    <property type="entry name" value="GtrA_DPMS_TM"/>
    <property type="match status" value="1"/>
</dbReference>
<evidence type="ECO:0000256" key="3">
    <source>
        <dbReference type="ARBA" id="ARBA00022692"/>
    </source>
</evidence>
<comment type="similarity">
    <text evidence="2">Belongs to the GtrA family.</text>
</comment>
<dbReference type="OrthoDB" id="198107at2157"/>
<evidence type="ECO:0000313" key="8">
    <source>
        <dbReference type="EMBL" id="MBV0923855.1"/>
    </source>
</evidence>
<feature type="transmembrane region" description="Helical" evidence="6">
    <location>
        <begin position="41"/>
        <end position="61"/>
    </location>
</feature>
<keyword evidence="9" id="KW-1185">Reference proteome</keyword>
<evidence type="ECO:0000259" key="7">
    <source>
        <dbReference type="Pfam" id="PF04138"/>
    </source>
</evidence>
<dbReference type="EMBL" id="JAHQXF010000001">
    <property type="protein sequence ID" value="MBV0923855.1"/>
    <property type="molecule type" value="Genomic_DNA"/>
</dbReference>
<keyword evidence="4 6" id="KW-1133">Transmembrane helix</keyword>
<dbReference type="GO" id="GO:0000271">
    <property type="term" value="P:polysaccharide biosynthetic process"/>
    <property type="evidence" value="ECO:0007669"/>
    <property type="project" value="InterPro"/>
</dbReference>
<evidence type="ECO:0000256" key="5">
    <source>
        <dbReference type="ARBA" id="ARBA00023136"/>
    </source>
</evidence>
<name>A0A8J7Y3T4_9EURY</name>
<dbReference type="AlphaFoldDB" id="A0A8J7Y3T4"/>
<dbReference type="RefSeq" id="WP_162316956.1">
    <property type="nucleotide sequence ID" value="NZ_JAHQXF010000001.1"/>
</dbReference>
<evidence type="ECO:0000256" key="4">
    <source>
        <dbReference type="ARBA" id="ARBA00022989"/>
    </source>
</evidence>
<reference evidence="8 9" key="1">
    <citation type="submission" date="2021-06" db="EMBL/GenBank/DDBJ databases">
        <title>New haloarchaea isolates fom saline soil.</title>
        <authorList>
            <person name="Duran-Viseras A."/>
            <person name="Sanchez-Porro C.S."/>
            <person name="Ventosa A."/>
        </authorList>
    </citation>
    <scope>NUCLEOTIDE SEQUENCE [LARGE SCALE GENOMIC DNA]</scope>
    <source>
        <strain evidence="8 9">JCM 183640</strain>
    </source>
</reference>
<evidence type="ECO:0000256" key="1">
    <source>
        <dbReference type="ARBA" id="ARBA00004141"/>
    </source>
</evidence>
<dbReference type="InterPro" id="IPR051401">
    <property type="entry name" value="GtrA_CellWall_Glycosyl"/>
</dbReference>
<organism evidence="8 9">
    <name type="scientific">Haloarcula limicola</name>
    <dbReference type="NCBI Taxonomy" id="1429915"/>
    <lineage>
        <taxon>Archaea</taxon>
        <taxon>Methanobacteriati</taxon>
        <taxon>Methanobacteriota</taxon>
        <taxon>Stenosarchaea group</taxon>
        <taxon>Halobacteria</taxon>
        <taxon>Halobacteriales</taxon>
        <taxon>Haloarculaceae</taxon>
        <taxon>Haloarcula</taxon>
    </lineage>
</organism>
<keyword evidence="3 6" id="KW-0812">Transmembrane</keyword>
<dbReference type="PANTHER" id="PTHR38459:SF1">
    <property type="entry name" value="PROPHAGE BACTOPRENOL-LINKED GLUCOSE TRANSLOCASE HOMOLOG"/>
    <property type="match status" value="1"/>
</dbReference>
<keyword evidence="5 6" id="KW-0472">Membrane</keyword>
<gene>
    <name evidence="8" type="ORF">KTS45_06530</name>
</gene>
<dbReference type="InterPro" id="IPR007267">
    <property type="entry name" value="GtrA_DPMS_TM"/>
</dbReference>
<evidence type="ECO:0000256" key="6">
    <source>
        <dbReference type="SAM" id="Phobius"/>
    </source>
</evidence>
<sequence>MSYAVATSPRRQRLLRFFLVGLSAAAVQTVLLWAFVDIGGLNYLFGAFVAIEITILFQYVLNNAWTFHRSKHTSRREYIVGMGKTNLVRGTAIPLQLGILYALVSATAIEYLIANAAAIAVTGLYRYALDATWTWN</sequence>
<evidence type="ECO:0000256" key="2">
    <source>
        <dbReference type="ARBA" id="ARBA00009399"/>
    </source>
</evidence>